<protein>
    <recommendedName>
        <fullName evidence="1">Mycothiol-dependent maleylpyruvate isomerase metal-binding domain-containing protein</fullName>
    </recommendedName>
</protein>
<dbReference type="SUPFAM" id="SSF109854">
    <property type="entry name" value="DinB/YfiT-like putative metalloenzymes"/>
    <property type="match status" value="1"/>
</dbReference>
<evidence type="ECO:0000313" key="3">
    <source>
        <dbReference type="Proteomes" id="UP001160334"/>
    </source>
</evidence>
<dbReference type="InterPro" id="IPR024344">
    <property type="entry name" value="MDMPI_metal-binding"/>
</dbReference>
<reference evidence="2 3" key="1">
    <citation type="submission" date="2023-04" db="EMBL/GenBank/DDBJ databases">
        <title>Forest soil microbial communities from Buena Vista Peninsula, Colon Province, Panama.</title>
        <authorList>
            <person name="Bouskill N."/>
        </authorList>
    </citation>
    <scope>NUCLEOTIDE SEQUENCE [LARGE SCALE GENOMIC DNA]</scope>
    <source>
        <strain evidence="2 3">CFH S0262</strain>
    </source>
</reference>
<name>A0ABT6MG07_9NOCA</name>
<dbReference type="EMBL" id="JARXVC010000013">
    <property type="protein sequence ID" value="MDH6283257.1"/>
    <property type="molecule type" value="Genomic_DNA"/>
</dbReference>
<comment type="caution">
    <text evidence="2">The sequence shown here is derived from an EMBL/GenBank/DDBJ whole genome shotgun (WGS) entry which is preliminary data.</text>
</comment>
<organism evidence="2 3">
    <name type="scientific">Prescottella agglutinans</name>
    <dbReference type="NCBI Taxonomy" id="1644129"/>
    <lineage>
        <taxon>Bacteria</taxon>
        <taxon>Bacillati</taxon>
        <taxon>Actinomycetota</taxon>
        <taxon>Actinomycetes</taxon>
        <taxon>Mycobacteriales</taxon>
        <taxon>Nocardiaceae</taxon>
        <taxon>Prescottella</taxon>
    </lineage>
</organism>
<dbReference type="Proteomes" id="UP001160334">
    <property type="component" value="Unassembled WGS sequence"/>
</dbReference>
<sequence length="219" mass="22468">MAIKFWSACSNLGGFVETPVATYVSAAHSFSALVHAIPEARWDGPGLGEWDLRSLVGHASRALTTVATYLGSPAESVDIAGPEQYYAHVKAAASAVDPAGVVDRGRQAGIDLGADPAASVDALMAVVLTQLGDGEDRLIRVIGGHGMQLHSYLPTRTFELAVHSLDIAAAADVSFALPDDVLAETAVLAARIAVAIGDGATVLAALTGRTPLPASFSIV</sequence>
<evidence type="ECO:0000259" key="1">
    <source>
        <dbReference type="Pfam" id="PF11716"/>
    </source>
</evidence>
<keyword evidence="3" id="KW-1185">Reference proteome</keyword>
<proteinExistence type="predicted"/>
<dbReference type="InterPro" id="IPR034660">
    <property type="entry name" value="DinB/YfiT-like"/>
</dbReference>
<accession>A0ABT6MG07</accession>
<feature type="domain" description="Mycothiol-dependent maleylpyruvate isomerase metal-binding" evidence="1">
    <location>
        <begin position="26"/>
        <end position="168"/>
    </location>
</feature>
<dbReference type="Pfam" id="PF11716">
    <property type="entry name" value="MDMPI_N"/>
    <property type="match status" value="1"/>
</dbReference>
<dbReference type="Gene3D" id="1.20.120.450">
    <property type="entry name" value="dinb family like domain"/>
    <property type="match status" value="1"/>
</dbReference>
<evidence type="ECO:0000313" key="2">
    <source>
        <dbReference type="EMBL" id="MDH6283257.1"/>
    </source>
</evidence>
<gene>
    <name evidence="2" type="ORF">M2280_004500</name>
</gene>